<gene>
    <name evidence="3" type="ORF">RclHR1_00870004</name>
</gene>
<dbReference type="Gene3D" id="1.10.510.10">
    <property type="entry name" value="Transferase(Phosphotransferase) domain 1"/>
    <property type="match status" value="1"/>
</dbReference>
<comment type="caution">
    <text evidence="3">The sequence shown here is derived from an EMBL/GenBank/DDBJ whole genome shotgun (WGS) entry which is preliminary data.</text>
</comment>
<dbReference type="GO" id="GO:0005524">
    <property type="term" value="F:ATP binding"/>
    <property type="evidence" value="ECO:0007669"/>
    <property type="project" value="InterPro"/>
</dbReference>
<dbReference type="PROSITE" id="PS50011">
    <property type="entry name" value="PROTEIN_KINASE_DOM"/>
    <property type="match status" value="1"/>
</dbReference>
<evidence type="ECO:0000256" key="1">
    <source>
        <dbReference type="ARBA" id="ARBA00038101"/>
    </source>
</evidence>
<dbReference type="SUPFAM" id="SSF81901">
    <property type="entry name" value="HCP-like"/>
    <property type="match status" value="2"/>
</dbReference>
<dbReference type="GO" id="GO:0004672">
    <property type="term" value="F:protein kinase activity"/>
    <property type="evidence" value="ECO:0007669"/>
    <property type="project" value="InterPro"/>
</dbReference>
<dbReference type="STRING" id="94130.A0A2Z6S842"/>
<dbReference type="InterPro" id="IPR000719">
    <property type="entry name" value="Prot_kinase_dom"/>
</dbReference>
<sequence length="854" mass="99128">MSSNIIKNDLEEAFHWYQKAADNNDANAMFNLALFYENGEGTEKDPGKAFYWYQKAADSNIASAMFNLTLYYKNGKGTKKDLEKAFHWCQKAADSNDADAMFNLALSYENGEGTEKDFGKAYYWYQKAVDSNVVDAMHKLAFCYHNGQGTEKNLKKAFHWYQKAAYSGHTDAMLKLTLCYYNGEGTEKDFVKAFHWYQKAADSYDAGAMFNTTLYYNIEEGKERDQMKAFHWYNKVADNGHAGAMFKVALCYKNGEGTQKDPGKAFHWYQKAADNGHVGAMFNLALCYRNGEGIEKNLEKAFHWYQKAADSNDADAMFNLALCYNNGEEGIEKDLGKAFYWYQKAADNGHADAMFNLALCYDDGEGMEKDLGKAFYWYQKAADSKHADAMFNLALCYDNGKGIEKNLEKAFYWYQKAAEINKISFKNEFCNECKEPYTNYQWCQQCNSKQFQQDFLKWTSENKYIDKFIQVAQSNAKNSYEVLEWIPYNKLSNISYYGQGGFSEIYKATWSDGPIDSWNFDKQQWNRWTFQTGYDVILKTLNNSSSIDDKFLDEWKHHYNCQKKSFSKFIQFFGITQDPYNLNYIIVMSHAKKGNLRKCLSDIIKLRWQDKLQLLKKIILGLKVIHESNLIHSDLHDGNILMSDNHNELFIIDLGLCKPIEDLQTSDKENDDEIYGVVPYMAPEVLRQKLYTPASDIYSFSIIMWEFTSGIPPFNDRAHDHLLVYDICKNERPEIIENTPRCYVDLMKRCWDSNPFNRPTVAELENEVSEWIRCINEFYETNKDGVHKYRVSGVNGKLYNDMLEFIKDNNTLEQEQTDIPIIIQPHSQACYTSRNITKVLVKENSECLECVIKA</sequence>
<dbReference type="PANTHER" id="PTHR11102">
    <property type="entry name" value="SEL-1-LIKE PROTEIN"/>
    <property type="match status" value="1"/>
</dbReference>
<comment type="similarity">
    <text evidence="1">Belongs to the sel-1 family.</text>
</comment>
<evidence type="ECO:0000313" key="4">
    <source>
        <dbReference type="Proteomes" id="UP000247702"/>
    </source>
</evidence>
<dbReference type="InterPro" id="IPR050767">
    <property type="entry name" value="Sel1_AlgK"/>
</dbReference>
<proteinExistence type="inferred from homology"/>
<organism evidence="3 4">
    <name type="scientific">Rhizophagus clarus</name>
    <dbReference type="NCBI Taxonomy" id="94130"/>
    <lineage>
        <taxon>Eukaryota</taxon>
        <taxon>Fungi</taxon>
        <taxon>Fungi incertae sedis</taxon>
        <taxon>Mucoromycota</taxon>
        <taxon>Glomeromycotina</taxon>
        <taxon>Glomeromycetes</taxon>
        <taxon>Glomerales</taxon>
        <taxon>Glomeraceae</taxon>
        <taxon>Rhizophagus</taxon>
    </lineage>
</organism>
<dbReference type="EMBL" id="BEXD01004281">
    <property type="protein sequence ID" value="GBC09213.1"/>
    <property type="molecule type" value="Genomic_DNA"/>
</dbReference>
<name>A0A2Z6S842_9GLOM</name>
<dbReference type="SMART" id="SM00671">
    <property type="entry name" value="SEL1"/>
    <property type="match status" value="12"/>
</dbReference>
<reference evidence="3 4" key="1">
    <citation type="submission" date="2017-11" db="EMBL/GenBank/DDBJ databases">
        <title>The genome of Rhizophagus clarus HR1 reveals common genetic basis of auxotrophy among arbuscular mycorrhizal fungi.</title>
        <authorList>
            <person name="Kobayashi Y."/>
        </authorList>
    </citation>
    <scope>NUCLEOTIDE SEQUENCE [LARGE SCALE GENOMIC DNA]</scope>
    <source>
        <strain evidence="3 4">HR1</strain>
    </source>
</reference>
<dbReference type="InterPro" id="IPR006597">
    <property type="entry name" value="Sel1-like"/>
</dbReference>
<dbReference type="Proteomes" id="UP000247702">
    <property type="component" value="Unassembled WGS sequence"/>
</dbReference>
<dbReference type="InterPro" id="IPR011990">
    <property type="entry name" value="TPR-like_helical_dom_sf"/>
</dbReference>
<dbReference type="SUPFAM" id="SSF56112">
    <property type="entry name" value="Protein kinase-like (PK-like)"/>
    <property type="match status" value="1"/>
</dbReference>
<dbReference type="InterPro" id="IPR001245">
    <property type="entry name" value="Ser-Thr/Tyr_kinase_cat_dom"/>
</dbReference>
<protein>
    <recommendedName>
        <fullName evidence="2">Protein kinase domain-containing protein</fullName>
    </recommendedName>
</protein>
<dbReference type="PANTHER" id="PTHR11102:SF160">
    <property type="entry name" value="ERAD-ASSOCIATED E3 UBIQUITIN-PROTEIN LIGASE COMPONENT HRD3"/>
    <property type="match status" value="1"/>
</dbReference>
<dbReference type="AlphaFoldDB" id="A0A2Z6S842"/>
<accession>A0A2Z6S842</accession>
<feature type="domain" description="Protein kinase" evidence="2">
    <location>
        <begin position="491"/>
        <end position="772"/>
    </location>
</feature>
<dbReference type="Gene3D" id="1.25.40.10">
    <property type="entry name" value="Tetratricopeptide repeat domain"/>
    <property type="match status" value="3"/>
</dbReference>
<evidence type="ECO:0000259" key="2">
    <source>
        <dbReference type="PROSITE" id="PS50011"/>
    </source>
</evidence>
<keyword evidence="4" id="KW-1185">Reference proteome</keyword>
<dbReference type="Pfam" id="PF08238">
    <property type="entry name" value="Sel1"/>
    <property type="match status" value="12"/>
</dbReference>
<dbReference type="InterPro" id="IPR011009">
    <property type="entry name" value="Kinase-like_dom_sf"/>
</dbReference>
<dbReference type="Pfam" id="PF07714">
    <property type="entry name" value="PK_Tyr_Ser-Thr"/>
    <property type="match status" value="1"/>
</dbReference>
<evidence type="ECO:0000313" key="3">
    <source>
        <dbReference type="EMBL" id="GBC09213.1"/>
    </source>
</evidence>